<gene>
    <name evidence="7" type="primary">LOC101265124</name>
</gene>
<dbReference type="SUPFAM" id="SSF101941">
    <property type="entry name" value="NAC domain"/>
    <property type="match status" value="1"/>
</dbReference>
<name>A0A3Q7G1S3_SOLLC</name>
<proteinExistence type="predicted"/>
<dbReference type="AlphaFoldDB" id="A0A3Q7G1S3"/>
<accession>A0A3Q7G1S3</accession>
<organism evidence="7">
    <name type="scientific">Solanum lycopersicum</name>
    <name type="common">Tomato</name>
    <name type="synonym">Lycopersicon esculentum</name>
    <dbReference type="NCBI Taxonomy" id="4081"/>
    <lineage>
        <taxon>Eukaryota</taxon>
        <taxon>Viridiplantae</taxon>
        <taxon>Streptophyta</taxon>
        <taxon>Embryophyta</taxon>
        <taxon>Tracheophyta</taxon>
        <taxon>Spermatophyta</taxon>
        <taxon>Magnoliopsida</taxon>
        <taxon>eudicotyledons</taxon>
        <taxon>Gunneridae</taxon>
        <taxon>Pentapetalae</taxon>
        <taxon>asterids</taxon>
        <taxon>lamiids</taxon>
        <taxon>Solanales</taxon>
        <taxon>Solanaceae</taxon>
        <taxon>Solanoideae</taxon>
        <taxon>Solaneae</taxon>
        <taxon>Solanum</taxon>
        <taxon>Solanum subgen. Lycopersicon</taxon>
    </lineage>
</organism>
<keyword evidence="2" id="KW-0805">Transcription regulation</keyword>
<evidence type="ECO:0000256" key="3">
    <source>
        <dbReference type="ARBA" id="ARBA00023125"/>
    </source>
</evidence>
<keyword evidence="4" id="KW-0804">Transcription</keyword>
<keyword evidence="3" id="KW-0238">DNA-binding</keyword>
<dbReference type="GO" id="GO:0006355">
    <property type="term" value="P:regulation of DNA-templated transcription"/>
    <property type="evidence" value="ECO:0007669"/>
    <property type="project" value="InterPro"/>
</dbReference>
<dbReference type="Gene3D" id="2.170.150.80">
    <property type="entry name" value="NAC domain"/>
    <property type="match status" value="1"/>
</dbReference>
<dbReference type="PaxDb" id="4081-Solyc04g025760.1.1"/>
<dbReference type="PROSITE" id="PS51005">
    <property type="entry name" value="NAC"/>
    <property type="match status" value="1"/>
</dbReference>
<dbReference type="SMR" id="A0A3Q7G1S3"/>
<dbReference type="InterPro" id="IPR003441">
    <property type="entry name" value="NAC-dom"/>
</dbReference>
<dbReference type="EnsemblPlants" id="Solyc04g025760.1.1">
    <property type="protein sequence ID" value="Solyc04g025760.1.1.1"/>
    <property type="gene ID" value="Solyc04g025760.1"/>
</dbReference>
<sequence length="227" mass="26877">MKYTDEDLIRCLTKFIRGMPIDYDDIPYVDLYGDKEPAELFQNLGNNHVNYFFTQLKRKAIKGKNFNRSIVGGRKWKGRDNSKEILDKERSRIGYKKTFRFDEESGSEDKEIVYWIVKEYCLDKTTVDVLRECGEIRHEDFVVCFITKKVNLCKHHQDTSTTTDNVVPDCVLNLSRDHDEWLYGAKIWQLPPLDESFKALTDEELNYFDTPDPEYPHAYIHENKKLN</sequence>
<dbReference type="OrthoDB" id="1305923at2759"/>
<evidence type="ECO:0000256" key="1">
    <source>
        <dbReference type="ARBA" id="ARBA00004123"/>
    </source>
</evidence>
<keyword evidence="5" id="KW-0539">Nucleus</keyword>
<dbReference type="GO" id="GO:0003677">
    <property type="term" value="F:DNA binding"/>
    <property type="evidence" value="ECO:0007669"/>
    <property type="project" value="UniProtKB-KW"/>
</dbReference>
<evidence type="ECO:0000256" key="4">
    <source>
        <dbReference type="ARBA" id="ARBA00023163"/>
    </source>
</evidence>
<evidence type="ECO:0000256" key="2">
    <source>
        <dbReference type="ARBA" id="ARBA00023015"/>
    </source>
</evidence>
<dbReference type="Gramene" id="Solyc04g025760.1.1">
    <property type="protein sequence ID" value="Solyc04g025760.1.1.1"/>
    <property type="gene ID" value="Solyc04g025760.1"/>
</dbReference>
<dbReference type="GeneID" id="101265124"/>
<keyword evidence="8" id="KW-1185">Reference proteome</keyword>
<comment type="subcellular location">
    <subcellularLocation>
        <location evidence="1">Nucleus</location>
    </subcellularLocation>
</comment>
<dbReference type="PANTHER" id="PTHR31989">
    <property type="entry name" value="NAC DOMAIN-CONTAINING PROTEIN 82-RELATED"/>
    <property type="match status" value="1"/>
</dbReference>
<evidence type="ECO:0000256" key="5">
    <source>
        <dbReference type="ARBA" id="ARBA00023242"/>
    </source>
</evidence>
<protein>
    <recommendedName>
        <fullName evidence="6">NAC domain-containing protein</fullName>
    </recommendedName>
</protein>
<feature type="domain" description="NAC" evidence="6">
    <location>
        <begin position="1"/>
        <end position="149"/>
    </location>
</feature>
<dbReference type="OMA" id="WIVKEYC"/>
<dbReference type="GO" id="GO:0005634">
    <property type="term" value="C:nucleus"/>
    <property type="evidence" value="ECO:0007669"/>
    <property type="project" value="UniProtKB-SubCell"/>
</dbReference>
<dbReference type="Proteomes" id="UP000004994">
    <property type="component" value="Chromosome 4"/>
</dbReference>
<dbReference type="KEGG" id="sly:101265124"/>
<dbReference type="InterPro" id="IPR036093">
    <property type="entry name" value="NAC_dom_sf"/>
</dbReference>
<dbReference type="InParanoid" id="A0A3Q7G1S3"/>
<evidence type="ECO:0000313" key="7">
    <source>
        <dbReference type="EnsemblPlants" id="Solyc04g025760.1.1.1"/>
    </source>
</evidence>
<evidence type="ECO:0000259" key="6">
    <source>
        <dbReference type="PROSITE" id="PS51005"/>
    </source>
</evidence>
<reference evidence="7" key="1">
    <citation type="journal article" date="2012" name="Nature">
        <title>The tomato genome sequence provides insights into fleshy fruit evolution.</title>
        <authorList>
            <consortium name="Tomato Genome Consortium"/>
        </authorList>
    </citation>
    <scope>NUCLEOTIDE SEQUENCE [LARGE SCALE GENOMIC DNA]</scope>
    <source>
        <strain evidence="7">cv. Heinz 1706</strain>
    </source>
</reference>
<reference evidence="7" key="2">
    <citation type="submission" date="2019-01" db="UniProtKB">
        <authorList>
            <consortium name="EnsemblPlants"/>
        </authorList>
    </citation>
    <scope>IDENTIFICATION</scope>
    <source>
        <strain evidence="7">cv. Heinz 1706</strain>
    </source>
</reference>
<dbReference type="STRING" id="4081.A0A3Q7G1S3"/>
<dbReference type="Pfam" id="PF02365">
    <property type="entry name" value="NAM"/>
    <property type="match status" value="1"/>
</dbReference>
<evidence type="ECO:0000313" key="8">
    <source>
        <dbReference type="Proteomes" id="UP000004994"/>
    </source>
</evidence>